<gene>
    <name evidence="7" type="ORF">CCHLO57077_00010981</name>
</gene>
<dbReference type="InterPro" id="IPR001314">
    <property type="entry name" value="Peptidase_S1A"/>
</dbReference>
<comment type="subcellular location">
    <subcellularLocation>
        <location evidence="1">Secreted</location>
    </subcellularLocation>
</comment>
<dbReference type="Pfam" id="PF00089">
    <property type="entry name" value="Trypsin"/>
    <property type="match status" value="1"/>
</dbReference>
<evidence type="ECO:0000256" key="2">
    <source>
        <dbReference type="ARBA" id="ARBA00022525"/>
    </source>
</evidence>
<feature type="domain" description="Peptidase S1" evidence="6">
    <location>
        <begin position="28"/>
        <end position="272"/>
    </location>
</feature>
<proteinExistence type="predicted"/>
<keyword evidence="4" id="KW-0378">Hydrolase</keyword>
<keyword evidence="8" id="KW-1185">Reference proteome</keyword>
<accession>A0AA35PWE4</accession>
<dbReference type="InterPro" id="IPR033116">
    <property type="entry name" value="TRYPSIN_SER"/>
</dbReference>
<evidence type="ECO:0000313" key="8">
    <source>
        <dbReference type="Proteomes" id="UP001160390"/>
    </source>
</evidence>
<dbReference type="PANTHER" id="PTHR24252">
    <property type="entry name" value="ACROSIN-RELATED"/>
    <property type="match status" value="1"/>
</dbReference>
<dbReference type="PROSITE" id="PS50240">
    <property type="entry name" value="TRYPSIN_DOM"/>
    <property type="match status" value="1"/>
</dbReference>
<reference evidence="7" key="1">
    <citation type="submission" date="2023-01" db="EMBL/GenBank/DDBJ databases">
        <authorList>
            <person name="Piombo E."/>
        </authorList>
    </citation>
    <scope>NUCLEOTIDE SEQUENCE</scope>
</reference>
<keyword evidence="4" id="KW-0645">Protease</keyword>
<dbReference type="CDD" id="cd00190">
    <property type="entry name" value="Tryp_SPc"/>
    <property type="match status" value="1"/>
</dbReference>
<dbReference type="SMART" id="SM00020">
    <property type="entry name" value="Tryp_SPc"/>
    <property type="match status" value="1"/>
</dbReference>
<dbReference type="GO" id="GO:0051604">
    <property type="term" value="P:protein maturation"/>
    <property type="evidence" value="ECO:0007669"/>
    <property type="project" value="UniProtKB-ARBA"/>
</dbReference>
<protein>
    <recommendedName>
        <fullName evidence="6">Peptidase S1 domain-containing protein</fullName>
    </recommendedName>
</protein>
<dbReference type="SUPFAM" id="SSF50494">
    <property type="entry name" value="Trypsin-like serine proteases"/>
    <property type="match status" value="1"/>
</dbReference>
<dbReference type="InterPro" id="IPR018114">
    <property type="entry name" value="TRYPSIN_HIS"/>
</dbReference>
<dbReference type="GO" id="GO:0004252">
    <property type="term" value="F:serine-type endopeptidase activity"/>
    <property type="evidence" value="ECO:0007669"/>
    <property type="project" value="InterPro"/>
</dbReference>
<sequence>MKSSVLALLPALAAAKPVPDVGISTVNVVGGQEASATEFPFIVSLESKTEGEEGHYCGGTLLNSLTVLTAAHCLASEDAENVQIRAGHRVHPVLSRKRSLHCMQIRNEGGVTVNAASIWLHPDYNATSAENDLALVQLEEPIEKTNNITYATLSPPKSDPKAGTQVTVAGWGHTSEGGELADTLQKASFPVIDRAECKKTLDANITEGMFCAGDLKGGIDSCQGDSGGPLLNDENGNVIGVVSFGFGCARENSPGVYARVGYYRELINSKMWKPAVARRFFA</sequence>
<dbReference type="Gene3D" id="2.40.10.10">
    <property type="entry name" value="Trypsin-like serine proteases"/>
    <property type="match status" value="1"/>
</dbReference>
<organism evidence="7 8">
    <name type="scientific">Clonostachys chloroleuca</name>
    <dbReference type="NCBI Taxonomy" id="1926264"/>
    <lineage>
        <taxon>Eukaryota</taxon>
        <taxon>Fungi</taxon>
        <taxon>Dikarya</taxon>
        <taxon>Ascomycota</taxon>
        <taxon>Pezizomycotina</taxon>
        <taxon>Sordariomycetes</taxon>
        <taxon>Hypocreomycetidae</taxon>
        <taxon>Hypocreales</taxon>
        <taxon>Bionectriaceae</taxon>
        <taxon>Clonostachys</taxon>
    </lineage>
</organism>
<dbReference type="EMBL" id="CABFNP030000511">
    <property type="protein sequence ID" value="CAI6032554.1"/>
    <property type="molecule type" value="Genomic_DNA"/>
</dbReference>
<keyword evidence="2" id="KW-0964">Secreted</keyword>
<evidence type="ECO:0000259" key="6">
    <source>
        <dbReference type="PROSITE" id="PS50240"/>
    </source>
</evidence>
<dbReference type="PANTHER" id="PTHR24252:SF7">
    <property type="entry name" value="HYALIN"/>
    <property type="match status" value="1"/>
</dbReference>
<dbReference type="PRINTS" id="PR00722">
    <property type="entry name" value="CHYMOTRYPSIN"/>
</dbReference>
<feature type="signal peptide" evidence="5">
    <location>
        <begin position="1"/>
        <end position="15"/>
    </location>
</feature>
<dbReference type="PROSITE" id="PS00134">
    <property type="entry name" value="TRYPSIN_HIS"/>
    <property type="match status" value="1"/>
</dbReference>
<evidence type="ECO:0000256" key="4">
    <source>
        <dbReference type="RuleBase" id="RU363034"/>
    </source>
</evidence>
<evidence type="ECO:0000256" key="3">
    <source>
        <dbReference type="ARBA" id="ARBA00023157"/>
    </source>
</evidence>
<evidence type="ECO:0000256" key="5">
    <source>
        <dbReference type="SAM" id="SignalP"/>
    </source>
</evidence>
<dbReference type="PROSITE" id="PS00135">
    <property type="entry name" value="TRYPSIN_SER"/>
    <property type="match status" value="1"/>
</dbReference>
<name>A0AA35PWE4_9HYPO</name>
<keyword evidence="4" id="KW-0720">Serine protease</keyword>
<dbReference type="InterPro" id="IPR009003">
    <property type="entry name" value="Peptidase_S1_PA"/>
</dbReference>
<dbReference type="InterPro" id="IPR043504">
    <property type="entry name" value="Peptidase_S1_PA_chymotrypsin"/>
</dbReference>
<evidence type="ECO:0000313" key="7">
    <source>
        <dbReference type="EMBL" id="CAI6032554.1"/>
    </source>
</evidence>
<dbReference type="FunFam" id="2.40.10.10:FF:000047">
    <property type="entry name" value="Trypsin eta"/>
    <property type="match status" value="1"/>
</dbReference>
<keyword evidence="3" id="KW-1015">Disulfide bond</keyword>
<keyword evidence="5" id="KW-0732">Signal</keyword>
<dbReference type="GO" id="GO:0006508">
    <property type="term" value="P:proteolysis"/>
    <property type="evidence" value="ECO:0007669"/>
    <property type="project" value="UniProtKB-KW"/>
</dbReference>
<dbReference type="GO" id="GO:0005576">
    <property type="term" value="C:extracellular region"/>
    <property type="evidence" value="ECO:0007669"/>
    <property type="project" value="UniProtKB-SubCell"/>
</dbReference>
<dbReference type="Proteomes" id="UP001160390">
    <property type="component" value="Unassembled WGS sequence"/>
</dbReference>
<feature type="chain" id="PRO_5041469265" description="Peptidase S1 domain-containing protein" evidence="5">
    <location>
        <begin position="16"/>
        <end position="282"/>
    </location>
</feature>
<dbReference type="AlphaFoldDB" id="A0AA35PWE4"/>
<evidence type="ECO:0000256" key="1">
    <source>
        <dbReference type="ARBA" id="ARBA00004613"/>
    </source>
</evidence>
<comment type="caution">
    <text evidence="7">The sequence shown here is derived from an EMBL/GenBank/DDBJ whole genome shotgun (WGS) entry which is preliminary data.</text>
</comment>
<dbReference type="InterPro" id="IPR001254">
    <property type="entry name" value="Trypsin_dom"/>
</dbReference>